<gene>
    <name evidence="2" type="ORF">AXF42_Ash007153</name>
</gene>
<evidence type="ECO:0000256" key="1">
    <source>
        <dbReference type="SAM" id="MobiDB-lite"/>
    </source>
</evidence>
<keyword evidence="3" id="KW-1185">Reference proteome</keyword>
<organism evidence="2 3">
    <name type="scientific">Apostasia shenzhenica</name>
    <dbReference type="NCBI Taxonomy" id="1088818"/>
    <lineage>
        <taxon>Eukaryota</taxon>
        <taxon>Viridiplantae</taxon>
        <taxon>Streptophyta</taxon>
        <taxon>Embryophyta</taxon>
        <taxon>Tracheophyta</taxon>
        <taxon>Spermatophyta</taxon>
        <taxon>Magnoliopsida</taxon>
        <taxon>Liliopsida</taxon>
        <taxon>Asparagales</taxon>
        <taxon>Orchidaceae</taxon>
        <taxon>Apostasioideae</taxon>
        <taxon>Apostasia</taxon>
    </lineage>
</organism>
<dbReference type="EMBL" id="KZ451886">
    <property type="protein sequence ID" value="PKA66455.1"/>
    <property type="molecule type" value="Genomic_DNA"/>
</dbReference>
<dbReference type="Proteomes" id="UP000236161">
    <property type="component" value="Unassembled WGS sequence"/>
</dbReference>
<feature type="region of interest" description="Disordered" evidence="1">
    <location>
        <begin position="1"/>
        <end position="55"/>
    </location>
</feature>
<feature type="compositionally biased region" description="Basic and acidic residues" evidence="1">
    <location>
        <begin position="1"/>
        <end position="12"/>
    </location>
</feature>
<reference evidence="2 3" key="1">
    <citation type="journal article" date="2017" name="Nature">
        <title>The Apostasia genome and the evolution of orchids.</title>
        <authorList>
            <person name="Zhang G.Q."/>
            <person name="Liu K.W."/>
            <person name="Li Z."/>
            <person name="Lohaus R."/>
            <person name="Hsiao Y.Y."/>
            <person name="Niu S.C."/>
            <person name="Wang J.Y."/>
            <person name="Lin Y.C."/>
            <person name="Xu Q."/>
            <person name="Chen L.J."/>
            <person name="Yoshida K."/>
            <person name="Fujiwara S."/>
            <person name="Wang Z.W."/>
            <person name="Zhang Y.Q."/>
            <person name="Mitsuda N."/>
            <person name="Wang M."/>
            <person name="Liu G.H."/>
            <person name="Pecoraro L."/>
            <person name="Huang H.X."/>
            <person name="Xiao X.J."/>
            <person name="Lin M."/>
            <person name="Wu X.Y."/>
            <person name="Wu W.L."/>
            <person name="Chen Y.Y."/>
            <person name="Chang S.B."/>
            <person name="Sakamoto S."/>
            <person name="Ohme-Takagi M."/>
            <person name="Yagi M."/>
            <person name="Zeng S.J."/>
            <person name="Shen C.Y."/>
            <person name="Yeh C.M."/>
            <person name="Luo Y.B."/>
            <person name="Tsai W.C."/>
            <person name="Van de Peer Y."/>
            <person name="Liu Z.J."/>
        </authorList>
    </citation>
    <scope>NUCLEOTIDE SEQUENCE [LARGE SCALE GENOMIC DNA]</scope>
    <source>
        <strain evidence="3">cv. Shenzhen</strain>
        <tissue evidence="2">Stem</tissue>
    </source>
</reference>
<evidence type="ECO:0000313" key="2">
    <source>
        <dbReference type="EMBL" id="PKA66455.1"/>
    </source>
</evidence>
<evidence type="ECO:0000313" key="3">
    <source>
        <dbReference type="Proteomes" id="UP000236161"/>
    </source>
</evidence>
<accession>A0A2I0BF75</accession>
<proteinExistence type="predicted"/>
<name>A0A2I0BF75_9ASPA</name>
<sequence>MAGGGQEKERAKGPCLDLILSEVPKKRRGPSESTSLEPPSKKAKSVEEEGFAARGEHNWQRSIEPPYSTNFVRIFEDDGTRMAVRTKGDERRLTVVSLPSANQGIVYRGEVGLALGSGLVSEGLEEKLERTLTSELYSGFANRVATERILFQAFSPICSRDLTLFLLQILARLPLALNMALRTEEQILEQGRQLHQRDEEIEALRVQLAMKSSQLDVVQEEEIKLQEEFAFYKSVMGALKADNKALREKMNKVAGNQETVDAERFAAAVKAYKTSLPCRKKRLDGIKQAWE</sequence>
<dbReference type="AlphaFoldDB" id="A0A2I0BF75"/>
<protein>
    <submittedName>
        <fullName evidence="2">Uncharacterized protein</fullName>
    </submittedName>
</protein>